<name>A0A562SLK1_9HYPH</name>
<keyword evidence="6" id="KW-1185">Reference proteome</keyword>
<dbReference type="SMART" id="SM00418">
    <property type="entry name" value="HTH_ARSR"/>
    <property type="match status" value="1"/>
</dbReference>
<evidence type="ECO:0000256" key="3">
    <source>
        <dbReference type="ARBA" id="ARBA00023163"/>
    </source>
</evidence>
<comment type="caution">
    <text evidence="5">The sequence shown here is derived from an EMBL/GenBank/DDBJ whole genome shotgun (WGS) entry which is preliminary data.</text>
</comment>
<evidence type="ECO:0000313" key="5">
    <source>
        <dbReference type="EMBL" id="TWI82177.1"/>
    </source>
</evidence>
<dbReference type="InterPro" id="IPR011991">
    <property type="entry name" value="ArsR-like_HTH"/>
</dbReference>
<dbReference type="InterPro" id="IPR001845">
    <property type="entry name" value="HTH_ArsR_DNA-bd_dom"/>
</dbReference>
<accession>A0A562SLK1</accession>
<protein>
    <submittedName>
        <fullName evidence="5">ArsR family transcriptional regulator</fullName>
    </submittedName>
</protein>
<feature type="domain" description="HTH arsR-type" evidence="4">
    <location>
        <begin position="1"/>
        <end position="95"/>
    </location>
</feature>
<dbReference type="PRINTS" id="PR00778">
    <property type="entry name" value="HTHARSR"/>
</dbReference>
<keyword evidence="3" id="KW-0804">Transcription</keyword>
<dbReference type="PANTHER" id="PTHR43132">
    <property type="entry name" value="ARSENICAL RESISTANCE OPERON REPRESSOR ARSR-RELATED"/>
    <property type="match status" value="1"/>
</dbReference>
<dbReference type="GO" id="GO:0003700">
    <property type="term" value="F:DNA-binding transcription factor activity"/>
    <property type="evidence" value="ECO:0007669"/>
    <property type="project" value="InterPro"/>
</dbReference>
<organism evidence="5 6">
    <name type="scientific">Roseibium hamelinense</name>
    <dbReference type="NCBI Taxonomy" id="150831"/>
    <lineage>
        <taxon>Bacteria</taxon>
        <taxon>Pseudomonadati</taxon>
        <taxon>Pseudomonadota</taxon>
        <taxon>Alphaproteobacteria</taxon>
        <taxon>Hyphomicrobiales</taxon>
        <taxon>Stappiaceae</taxon>
        <taxon>Roseibium</taxon>
    </lineage>
</organism>
<evidence type="ECO:0000313" key="6">
    <source>
        <dbReference type="Proteomes" id="UP000320593"/>
    </source>
</evidence>
<dbReference type="GO" id="GO:0003677">
    <property type="term" value="F:DNA binding"/>
    <property type="evidence" value="ECO:0007669"/>
    <property type="project" value="UniProtKB-KW"/>
</dbReference>
<evidence type="ECO:0000259" key="4">
    <source>
        <dbReference type="PROSITE" id="PS50987"/>
    </source>
</evidence>
<keyword evidence="2" id="KW-0238">DNA-binding</keyword>
<dbReference type="Pfam" id="PF12840">
    <property type="entry name" value="HTH_20"/>
    <property type="match status" value="1"/>
</dbReference>
<dbReference type="InterPro" id="IPR051011">
    <property type="entry name" value="Metal_resp_trans_reg"/>
</dbReference>
<dbReference type="InterPro" id="IPR036390">
    <property type="entry name" value="WH_DNA-bd_sf"/>
</dbReference>
<dbReference type="NCBIfam" id="NF033788">
    <property type="entry name" value="HTH_metalloreg"/>
    <property type="match status" value="1"/>
</dbReference>
<dbReference type="PANTHER" id="PTHR43132:SF2">
    <property type="entry name" value="ARSENICAL RESISTANCE OPERON REPRESSOR ARSR-RELATED"/>
    <property type="match status" value="1"/>
</dbReference>
<dbReference type="PROSITE" id="PS50987">
    <property type="entry name" value="HTH_ARSR_2"/>
    <property type="match status" value="1"/>
</dbReference>
<gene>
    <name evidence="5" type="ORF">JM93_03521</name>
</gene>
<dbReference type="InterPro" id="IPR036388">
    <property type="entry name" value="WH-like_DNA-bd_sf"/>
</dbReference>
<dbReference type="Proteomes" id="UP000320593">
    <property type="component" value="Unassembled WGS sequence"/>
</dbReference>
<dbReference type="SUPFAM" id="SSF46785">
    <property type="entry name" value="Winged helix' DNA-binding domain"/>
    <property type="match status" value="1"/>
</dbReference>
<evidence type="ECO:0000256" key="1">
    <source>
        <dbReference type="ARBA" id="ARBA00023015"/>
    </source>
</evidence>
<evidence type="ECO:0000256" key="2">
    <source>
        <dbReference type="ARBA" id="ARBA00023125"/>
    </source>
</evidence>
<reference evidence="5 6" key="1">
    <citation type="submission" date="2019-07" db="EMBL/GenBank/DDBJ databases">
        <title>Genomic Encyclopedia of Archaeal and Bacterial Type Strains, Phase II (KMG-II): from individual species to whole genera.</title>
        <authorList>
            <person name="Goeker M."/>
        </authorList>
    </citation>
    <scope>NUCLEOTIDE SEQUENCE [LARGE SCALE GENOMIC DNA]</scope>
    <source>
        <strain evidence="5 6">ATCC BAA-252</strain>
    </source>
</reference>
<proteinExistence type="predicted"/>
<dbReference type="RefSeq" id="WP_145345927.1">
    <property type="nucleotide sequence ID" value="NZ_SMLY01000084.1"/>
</dbReference>
<dbReference type="EMBL" id="VLLF01000009">
    <property type="protein sequence ID" value="TWI82177.1"/>
    <property type="molecule type" value="Genomic_DNA"/>
</dbReference>
<dbReference type="CDD" id="cd00090">
    <property type="entry name" value="HTH_ARSR"/>
    <property type="match status" value="1"/>
</dbReference>
<keyword evidence="1" id="KW-0805">Transcription regulation</keyword>
<dbReference type="Gene3D" id="1.10.10.10">
    <property type="entry name" value="Winged helix-like DNA-binding domain superfamily/Winged helix DNA-binding domain"/>
    <property type="match status" value="1"/>
</dbReference>
<dbReference type="OrthoDB" id="9804742at2"/>
<dbReference type="AlphaFoldDB" id="A0A562SLK1"/>
<sequence length="115" mass="12279">MKKEDALNALAALGQETRLDVFRVLVRAGAEGMTAGAIAEALDVRANTMSTHLAVLARTGLIRSQRKGRSIVYFTDLGIMQGLVTYLLEDCCGGNPELCAPLIELVDGSRRKAGC</sequence>